<feature type="region of interest" description="Disordered" evidence="10">
    <location>
        <begin position="40"/>
        <end position="91"/>
    </location>
</feature>
<dbReference type="InterPro" id="IPR018866">
    <property type="entry name" value="Znf-4CXXC_R1"/>
</dbReference>
<feature type="domain" description="Zinc-finger" evidence="11">
    <location>
        <begin position="144"/>
        <end position="240"/>
    </location>
</feature>
<keyword evidence="5" id="KW-0597">Phosphoprotein</keyword>
<evidence type="ECO:0000256" key="9">
    <source>
        <dbReference type="ARBA" id="ARBA00023242"/>
    </source>
</evidence>
<keyword evidence="4" id="KW-1017">Isopeptide bond</keyword>
<feature type="region of interest" description="Disordered" evidence="10">
    <location>
        <begin position="251"/>
        <end position="301"/>
    </location>
</feature>
<dbReference type="AlphaFoldDB" id="A0A484LCA1"/>
<dbReference type="EMBL" id="OOIL02001249">
    <property type="protein sequence ID" value="VFQ73718.1"/>
    <property type="molecule type" value="Genomic_DNA"/>
</dbReference>
<comment type="subcellular location">
    <subcellularLocation>
        <location evidence="2">Cytoplasm</location>
    </subcellularLocation>
    <subcellularLocation>
        <location evidence="1">Nucleus</location>
    </subcellularLocation>
</comment>
<keyword evidence="13" id="KW-1185">Reference proteome</keyword>
<name>A0A484LCA1_9ASTE</name>
<keyword evidence="6" id="KW-0832">Ubl conjugation</keyword>
<dbReference type="PANTHER" id="PTHR31169">
    <property type="entry name" value="OS05G0300700 PROTEIN"/>
    <property type="match status" value="1"/>
</dbReference>
<evidence type="ECO:0000256" key="4">
    <source>
        <dbReference type="ARBA" id="ARBA00022499"/>
    </source>
</evidence>
<evidence type="ECO:0000256" key="7">
    <source>
        <dbReference type="ARBA" id="ARBA00023015"/>
    </source>
</evidence>
<dbReference type="Pfam" id="PF10497">
    <property type="entry name" value="zf-4CXXC_R1"/>
    <property type="match status" value="1"/>
</dbReference>
<dbReference type="PANTHER" id="PTHR31169:SF33">
    <property type="entry name" value="CELL DIVISION CYCLE-ASSOCIATED 7-LIKE PROTEIN"/>
    <property type="match status" value="1"/>
</dbReference>
<dbReference type="Proteomes" id="UP000595140">
    <property type="component" value="Unassembled WGS sequence"/>
</dbReference>
<evidence type="ECO:0000256" key="2">
    <source>
        <dbReference type="ARBA" id="ARBA00004496"/>
    </source>
</evidence>
<sequence>MEKKRAREEVEEENNGAAEEYEQYRAQRIKANMERMKNLGLFELSKKLKPENPPKASRKPPQKRPPSDDPLRRSSRLTTRAPVNYSERREPKVREKFPKNVNICIAEGEKPEVYTEEHKKLLGDSKNNWTLYEDGYDEDGMRLYDPDIGKSCHQCRQKVMCKHTECSKCKSTQGQLCGDCLYMRYGENVIEANENPNWTCPVCRDICNCSRCRRGKGWAPTGAIYNKVSSIGYKSVAHYLVLTSLQKEKGDESLGDANAVSNEPDRDMKGTVETHSQMEEEEEAWSHGSEVEDATGDEDSE</sequence>
<evidence type="ECO:0000256" key="10">
    <source>
        <dbReference type="SAM" id="MobiDB-lite"/>
    </source>
</evidence>
<evidence type="ECO:0000256" key="1">
    <source>
        <dbReference type="ARBA" id="ARBA00004123"/>
    </source>
</evidence>
<evidence type="ECO:0000256" key="5">
    <source>
        <dbReference type="ARBA" id="ARBA00022553"/>
    </source>
</evidence>
<dbReference type="GO" id="GO:0005634">
    <property type="term" value="C:nucleus"/>
    <property type="evidence" value="ECO:0007669"/>
    <property type="project" value="UniProtKB-SubCell"/>
</dbReference>
<evidence type="ECO:0000259" key="11">
    <source>
        <dbReference type="Pfam" id="PF10497"/>
    </source>
</evidence>
<reference evidence="12 13" key="1">
    <citation type="submission" date="2018-04" db="EMBL/GenBank/DDBJ databases">
        <authorList>
            <person name="Vogel A."/>
        </authorList>
    </citation>
    <scope>NUCLEOTIDE SEQUENCE [LARGE SCALE GENOMIC DNA]</scope>
</reference>
<proteinExistence type="predicted"/>
<keyword evidence="7" id="KW-0805">Transcription regulation</keyword>
<evidence type="ECO:0000256" key="3">
    <source>
        <dbReference type="ARBA" id="ARBA00022490"/>
    </source>
</evidence>
<evidence type="ECO:0000256" key="6">
    <source>
        <dbReference type="ARBA" id="ARBA00022843"/>
    </source>
</evidence>
<feature type="compositionally biased region" description="Acidic residues" evidence="10">
    <location>
        <begin position="291"/>
        <end position="301"/>
    </location>
</feature>
<dbReference type="InterPro" id="IPR040221">
    <property type="entry name" value="CDCA7/CDA7L"/>
</dbReference>
<gene>
    <name evidence="12" type="ORF">CCAM_LOCUS15494</name>
</gene>
<protein>
    <recommendedName>
        <fullName evidence="11">Zinc-finger domain-containing protein</fullName>
    </recommendedName>
</protein>
<accession>A0A484LCA1</accession>
<evidence type="ECO:0000256" key="8">
    <source>
        <dbReference type="ARBA" id="ARBA00023163"/>
    </source>
</evidence>
<evidence type="ECO:0000313" key="13">
    <source>
        <dbReference type="Proteomes" id="UP000595140"/>
    </source>
</evidence>
<feature type="compositionally biased region" description="Basic and acidic residues" evidence="10">
    <location>
        <begin position="263"/>
        <end position="278"/>
    </location>
</feature>
<organism evidence="12 13">
    <name type="scientific">Cuscuta campestris</name>
    <dbReference type="NCBI Taxonomy" id="132261"/>
    <lineage>
        <taxon>Eukaryota</taxon>
        <taxon>Viridiplantae</taxon>
        <taxon>Streptophyta</taxon>
        <taxon>Embryophyta</taxon>
        <taxon>Tracheophyta</taxon>
        <taxon>Spermatophyta</taxon>
        <taxon>Magnoliopsida</taxon>
        <taxon>eudicotyledons</taxon>
        <taxon>Gunneridae</taxon>
        <taxon>Pentapetalae</taxon>
        <taxon>asterids</taxon>
        <taxon>lamiids</taxon>
        <taxon>Solanales</taxon>
        <taxon>Convolvulaceae</taxon>
        <taxon>Cuscuteae</taxon>
        <taxon>Cuscuta</taxon>
        <taxon>Cuscuta subgen. Grammica</taxon>
        <taxon>Cuscuta sect. Cleistogrammica</taxon>
    </lineage>
</organism>
<dbReference type="GO" id="GO:0006355">
    <property type="term" value="P:regulation of DNA-templated transcription"/>
    <property type="evidence" value="ECO:0007669"/>
    <property type="project" value="InterPro"/>
</dbReference>
<evidence type="ECO:0000313" key="12">
    <source>
        <dbReference type="EMBL" id="VFQ73718.1"/>
    </source>
</evidence>
<keyword evidence="9" id="KW-0539">Nucleus</keyword>
<keyword evidence="8" id="KW-0804">Transcription</keyword>
<feature type="region of interest" description="Disordered" evidence="10">
    <location>
        <begin position="1"/>
        <end position="21"/>
    </location>
</feature>
<dbReference type="GO" id="GO:0005737">
    <property type="term" value="C:cytoplasm"/>
    <property type="evidence" value="ECO:0007669"/>
    <property type="project" value="UniProtKB-SubCell"/>
</dbReference>
<dbReference type="OrthoDB" id="298344at2759"/>
<keyword evidence="3" id="KW-0963">Cytoplasm</keyword>